<dbReference type="Pfam" id="PF08722">
    <property type="entry name" value="Tn7_TnsA-like_N"/>
    <property type="match status" value="1"/>
</dbReference>
<keyword evidence="2" id="KW-0255">Endonuclease</keyword>
<keyword evidence="2" id="KW-0378">Hydrolase</keyword>
<keyword evidence="3" id="KW-1185">Reference proteome</keyword>
<sequence>MVIISFKKSRKIGRNSFSITGQIFSVKNNSLIEFESQLERNLTYLLERRREVSMYCEQPIEIEYFDGNIKRKYIPDFYVQYQDGNQEIIEVKYEKDLLEKKDLLEPKFKAARELCSSNHLTFKILTEKEINTARMFNSKFLANYKTPRFKTNLGDIEYILDTLGKLEQTTIINLINECSSDDNRKAELLFHLWYLVSNYLINFNEEEKLSMNTLIWK</sequence>
<feature type="domain" description="TnsA endonuclease N-terminal" evidence="1">
    <location>
        <begin position="51"/>
        <end position="127"/>
    </location>
</feature>
<accession>A0ABM8K7L8</accession>
<dbReference type="InterPro" id="IPR014833">
    <property type="entry name" value="TnsA_N"/>
</dbReference>
<evidence type="ECO:0000259" key="1">
    <source>
        <dbReference type="Pfam" id="PF08722"/>
    </source>
</evidence>
<dbReference type="Proteomes" id="UP001380186">
    <property type="component" value="Chromosome"/>
</dbReference>
<protein>
    <submittedName>
        <fullName evidence="2">Heteromeric transposase endonuclease subunit TnsA</fullName>
    </submittedName>
</protein>
<dbReference type="Gene3D" id="3.40.1350.10">
    <property type="match status" value="1"/>
</dbReference>
<proteinExistence type="predicted"/>
<evidence type="ECO:0000313" key="3">
    <source>
        <dbReference type="Proteomes" id="UP001380186"/>
    </source>
</evidence>
<dbReference type="InterPro" id="IPR011856">
    <property type="entry name" value="tRNA_endonuc-like_dom_sf"/>
</dbReference>
<keyword evidence="2" id="KW-0540">Nuclease</keyword>
<reference evidence="2 3" key="1">
    <citation type="journal article" date="2020" name="Microbes Environ.">
        <title>Synthetic bacterial community of duckweed: a simple and stable system to study plant-microbe interactions.</title>
        <authorList>
            <person name="Ishizawa H."/>
            <person name="Tada M."/>
            <person name="Kuroda M."/>
            <person name="Inoue D."/>
            <person name="Futamata H."/>
            <person name="Ike M."/>
        </authorList>
    </citation>
    <scope>NUCLEOTIDE SEQUENCE [LARGE SCALE GENOMIC DNA]</scope>
    <source>
        <strain evidence="2 3">DW100</strain>
    </source>
</reference>
<gene>
    <name evidence="2" type="ORF">CRDW_24090</name>
</gene>
<evidence type="ECO:0000313" key="2">
    <source>
        <dbReference type="EMBL" id="BEV05035.1"/>
    </source>
</evidence>
<dbReference type="RefSeq" id="WP_338612799.1">
    <property type="nucleotide sequence ID" value="NZ_AP029022.1"/>
</dbReference>
<dbReference type="GO" id="GO:0004519">
    <property type="term" value="F:endonuclease activity"/>
    <property type="evidence" value="ECO:0007669"/>
    <property type="project" value="UniProtKB-KW"/>
</dbReference>
<dbReference type="EMBL" id="AP029022">
    <property type="protein sequence ID" value="BEV05035.1"/>
    <property type="molecule type" value="Genomic_DNA"/>
</dbReference>
<organism evidence="2 3">
    <name type="scientific">Chryseobacterium gambrini</name>
    <dbReference type="NCBI Taxonomy" id="373672"/>
    <lineage>
        <taxon>Bacteria</taxon>
        <taxon>Pseudomonadati</taxon>
        <taxon>Bacteroidota</taxon>
        <taxon>Flavobacteriia</taxon>
        <taxon>Flavobacteriales</taxon>
        <taxon>Weeksellaceae</taxon>
        <taxon>Chryseobacterium group</taxon>
        <taxon>Chryseobacterium</taxon>
    </lineage>
</organism>
<name>A0ABM8K7L8_9FLAO</name>